<feature type="transmembrane region" description="Helical" evidence="1">
    <location>
        <begin position="113"/>
        <end position="133"/>
    </location>
</feature>
<sequence length="174" mass="18227">MFEVAAGMLKSYRSLRCGGGGSASWNPFEWEDAMFVTAFLSLAGLGFMCWLLFNLAVYALPVFAAFTVGMAAYQSGAGAFGALLIALITGAATLVLGQSLLTYVHRPWLRGAIVLAFCVPAGIAGYHAVYGLAGVGDPGPVWRQLFGLTAGLVISLVAASRLLIRTTSGPMRSQ</sequence>
<dbReference type="EMBL" id="JBEGDD010000005">
    <property type="protein sequence ID" value="MEQ7155108.1"/>
    <property type="molecule type" value="Genomic_DNA"/>
</dbReference>
<protein>
    <submittedName>
        <fullName evidence="2">Uncharacterized protein</fullName>
    </submittedName>
</protein>
<organism evidence="2 3">
    <name type="scientific">Brevundimonas aurifodinae</name>
    <dbReference type="NCBI Taxonomy" id="1508312"/>
    <lineage>
        <taxon>Bacteria</taxon>
        <taxon>Pseudomonadati</taxon>
        <taxon>Pseudomonadota</taxon>
        <taxon>Alphaproteobacteria</taxon>
        <taxon>Caulobacterales</taxon>
        <taxon>Caulobacteraceae</taxon>
        <taxon>Brevundimonas</taxon>
    </lineage>
</organism>
<proteinExistence type="predicted"/>
<feature type="transmembrane region" description="Helical" evidence="1">
    <location>
        <begin position="145"/>
        <end position="164"/>
    </location>
</feature>
<dbReference type="RefSeq" id="WP_349684270.1">
    <property type="nucleotide sequence ID" value="NZ_JBEGDD010000005.1"/>
</dbReference>
<evidence type="ECO:0000313" key="3">
    <source>
        <dbReference type="Proteomes" id="UP001445732"/>
    </source>
</evidence>
<keyword evidence="1" id="KW-0472">Membrane</keyword>
<evidence type="ECO:0000256" key="1">
    <source>
        <dbReference type="SAM" id="Phobius"/>
    </source>
</evidence>
<accession>A0ABV1NN95</accession>
<keyword evidence="1" id="KW-0812">Transmembrane</keyword>
<evidence type="ECO:0000313" key="2">
    <source>
        <dbReference type="EMBL" id="MEQ7155108.1"/>
    </source>
</evidence>
<dbReference type="Proteomes" id="UP001445732">
    <property type="component" value="Unassembled WGS sequence"/>
</dbReference>
<feature type="transmembrane region" description="Helical" evidence="1">
    <location>
        <begin position="79"/>
        <end position="101"/>
    </location>
</feature>
<reference evidence="2 3" key="1">
    <citation type="submission" date="2024-06" db="EMBL/GenBank/DDBJ databases">
        <title>Brevundimonas sp. C11.</title>
        <authorList>
            <person name="Maltman C."/>
        </authorList>
    </citation>
    <scope>NUCLEOTIDE SEQUENCE [LARGE SCALE GENOMIC DNA]</scope>
    <source>
        <strain evidence="2 3">C11</strain>
    </source>
</reference>
<gene>
    <name evidence="2" type="ORF">ABN401_07770</name>
</gene>
<comment type="caution">
    <text evidence="2">The sequence shown here is derived from an EMBL/GenBank/DDBJ whole genome shotgun (WGS) entry which is preliminary data.</text>
</comment>
<name>A0ABV1NN95_9CAUL</name>
<keyword evidence="1" id="KW-1133">Transmembrane helix</keyword>
<keyword evidence="3" id="KW-1185">Reference proteome</keyword>